<evidence type="ECO:0000256" key="1">
    <source>
        <dbReference type="ARBA" id="ARBA00004651"/>
    </source>
</evidence>
<dbReference type="Gene3D" id="1.10.3720.10">
    <property type="entry name" value="MetI-like"/>
    <property type="match status" value="1"/>
</dbReference>
<feature type="transmembrane region" description="Helical" evidence="8">
    <location>
        <begin position="37"/>
        <end position="60"/>
    </location>
</feature>
<sequence length="330" mass="35336">MTTTQPPAPDDPSVPPPAAAQGVTPLRVKAAPRPGTWISAVIVALLVLGLVSFLVTNPVLEWGTVATYLLDVKVIQGVGWTLLLTLLSMVLGTVVALTAAIMRRSDNPVLRGVSWAYIFVFRGIPVYTQLVFWGLFTVIVPKIVVGVPFGPELLSFSTRDLLTAFWAAVIGLGLNEGAYLAEIIRSGLNSVDKGQTEASKALGMSNGRILRRIIVPQAMRVIVPPLGNETIGMLKTTSLVLAVPFTLDLTFATNGIANKLFTPIPLLIVAALWYLAITSVLMVGQHYLERHFGRGFDARTPARGGGRRSRQAAVNSAGTTPQNPLPEVEL</sequence>
<feature type="transmembrane region" description="Helical" evidence="8">
    <location>
        <begin position="239"/>
        <end position="257"/>
    </location>
</feature>
<evidence type="ECO:0000256" key="3">
    <source>
        <dbReference type="ARBA" id="ARBA00022475"/>
    </source>
</evidence>
<evidence type="ECO:0000256" key="9">
    <source>
        <dbReference type="SAM" id="MobiDB-lite"/>
    </source>
</evidence>
<evidence type="ECO:0000256" key="8">
    <source>
        <dbReference type="RuleBase" id="RU363032"/>
    </source>
</evidence>
<dbReference type="EMBL" id="CP023564">
    <property type="protein sequence ID" value="ATG53844.1"/>
    <property type="molecule type" value="Genomic_DNA"/>
</dbReference>
<keyword evidence="6 8" id="KW-1133">Transmembrane helix</keyword>
<feature type="region of interest" description="Disordered" evidence="9">
    <location>
        <begin position="1"/>
        <end position="20"/>
    </location>
</feature>
<dbReference type="PROSITE" id="PS50928">
    <property type="entry name" value="ABC_TM1"/>
    <property type="match status" value="1"/>
</dbReference>
<dbReference type="GO" id="GO:0006865">
    <property type="term" value="P:amino acid transport"/>
    <property type="evidence" value="ECO:0007669"/>
    <property type="project" value="UniProtKB-KW"/>
</dbReference>
<dbReference type="Proteomes" id="UP000217889">
    <property type="component" value="Chromosome"/>
</dbReference>
<dbReference type="KEGG" id="bgg:CFK41_02885"/>
<keyword evidence="12" id="KW-1185">Reference proteome</keyword>
<dbReference type="InterPro" id="IPR035906">
    <property type="entry name" value="MetI-like_sf"/>
</dbReference>
<evidence type="ECO:0000256" key="7">
    <source>
        <dbReference type="ARBA" id="ARBA00023136"/>
    </source>
</evidence>
<dbReference type="InterPro" id="IPR000515">
    <property type="entry name" value="MetI-like"/>
</dbReference>
<dbReference type="AlphaFoldDB" id="A0A291GUS6"/>
<evidence type="ECO:0000256" key="2">
    <source>
        <dbReference type="ARBA" id="ARBA00022448"/>
    </source>
</evidence>
<keyword evidence="3" id="KW-1003">Cell membrane</keyword>
<keyword evidence="5" id="KW-0029">Amino-acid transport</keyword>
<feature type="transmembrane region" description="Helical" evidence="8">
    <location>
        <begin position="161"/>
        <end position="181"/>
    </location>
</feature>
<dbReference type="Pfam" id="PF00528">
    <property type="entry name" value="BPD_transp_1"/>
    <property type="match status" value="1"/>
</dbReference>
<proteinExistence type="inferred from homology"/>
<feature type="compositionally biased region" description="Pro residues" evidence="9">
    <location>
        <begin position="1"/>
        <end position="18"/>
    </location>
</feature>
<dbReference type="InterPro" id="IPR010065">
    <property type="entry name" value="AA_ABC_transptr_permease_3TM"/>
</dbReference>
<feature type="transmembrane region" description="Helical" evidence="8">
    <location>
        <begin position="114"/>
        <end position="141"/>
    </location>
</feature>
<evidence type="ECO:0000256" key="5">
    <source>
        <dbReference type="ARBA" id="ARBA00022970"/>
    </source>
</evidence>
<keyword evidence="4 8" id="KW-0812">Transmembrane</keyword>
<dbReference type="CDD" id="cd06261">
    <property type="entry name" value="TM_PBP2"/>
    <property type="match status" value="1"/>
</dbReference>
<dbReference type="PANTHER" id="PTHR30614:SF0">
    <property type="entry name" value="L-CYSTINE TRANSPORT SYSTEM PERMEASE PROTEIN TCYL"/>
    <property type="match status" value="1"/>
</dbReference>
<dbReference type="RefSeq" id="WP_096798323.1">
    <property type="nucleotide sequence ID" value="NZ_CP023564.1"/>
</dbReference>
<protein>
    <submittedName>
        <fullName evidence="11">ABC transporter permease</fullName>
    </submittedName>
</protein>
<comment type="similarity">
    <text evidence="8">Belongs to the binding-protein-dependent transport system permease family.</text>
</comment>
<evidence type="ECO:0000256" key="6">
    <source>
        <dbReference type="ARBA" id="ARBA00022989"/>
    </source>
</evidence>
<dbReference type="PANTHER" id="PTHR30614">
    <property type="entry name" value="MEMBRANE COMPONENT OF AMINO ACID ABC TRANSPORTER"/>
    <property type="match status" value="1"/>
</dbReference>
<dbReference type="GO" id="GO:0043190">
    <property type="term" value="C:ATP-binding cassette (ABC) transporter complex"/>
    <property type="evidence" value="ECO:0007669"/>
    <property type="project" value="InterPro"/>
</dbReference>
<comment type="subcellular location">
    <subcellularLocation>
        <location evidence="1 8">Cell membrane</location>
        <topology evidence="1 8">Multi-pass membrane protein</topology>
    </subcellularLocation>
</comment>
<gene>
    <name evidence="11" type="ORF">CFK41_02885</name>
</gene>
<reference evidence="11 12" key="1">
    <citation type="journal article" date="2014" name="Int. J. Syst. Evol. Microbiol.">
        <title>Brachybacterium ginsengisoli sp. nov., isolated from soil of a ginseng field.</title>
        <authorList>
            <person name="Hoang V.A."/>
            <person name="Kim Y.J."/>
            <person name="Nguyen N.L."/>
            <person name="Yang D.C."/>
        </authorList>
    </citation>
    <scope>NUCLEOTIDE SEQUENCE [LARGE SCALE GENOMIC DNA]</scope>
    <source>
        <strain evidence="11 12">DCY80</strain>
    </source>
</reference>
<accession>A0A291GUS6</accession>
<dbReference type="InterPro" id="IPR043429">
    <property type="entry name" value="ArtM/GltK/GlnP/TcyL/YhdX-like"/>
</dbReference>
<dbReference type="NCBIfam" id="TIGR01726">
    <property type="entry name" value="HEQRo_perm_3TM"/>
    <property type="match status" value="1"/>
</dbReference>
<evidence type="ECO:0000256" key="4">
    <source>
        <dbReference type="ARBA" id="ARBA00022692"/>
    </source>
</evidence>
<evidence type="ECO:0000313" key="12">
    <source>
        <dbReference type="Proteomes" id="UP000217889"/>
    </source>
</evidence>
<feature type="region of interest" description="Disordered" evidence="9">
    <location>
        <begin position="298"/>
        <end position="330"/>
    </location>
</feature>
<feature type="transmembrane region" description="Helical" evidence="8">
    <location>
        <begin position="263"/>
        <end position="284"/>
    </location>
</feature>
<feature type="domain" description="ABC transmembrane type-1" evidence="10">
    <location>
        <begin position="78"/>
        <end position="285"/>
    </location>
</feature>
<feature type="compositionally biased region" description="Polar residues" evidence="9">
    <location>
        <begin position="312"/>
        <end position="322"/>
    </location>
</feature>
<dbReference type="SUPFAM" id="SSF161098">
    <property type="entry name" value="MetI-like"/>
    <property type="match status" value="1"/>
</dbReference>
<name>A0A291GUS6_9MICO</name>
<organism evidence="11 12">
    <name type="scientific">Brachybacterium ginsengisoli</name>
    <dbReference type="NCBI Taxonomy" id="1331682"/>
    <lineage>
        <taxon>Bacteria</taxon>
        <taxon>Bacillati</taxon>
        <taxon>Actinomycetota</taxon>
        <taxon>Actinomycetes</taxon>
        <taxon>Micrococcales</taxon>
        <taxon>Dermabacteraceae</taxon>
        <taxon>Brachybacterium</taxon>
    </lineage>
</organism>
<feature type="transmembrane region" description="Helical" evidence="8">
    <location>
        <begin position="80"/>
        <end position="102"/>
    </location>
</feature>
<evidence type="ECO:0000313" key="11">
    <source>
        <dbReference type="EMBL" id="ATG53844.1"/>
    </source>
</evidence>
<dbReference type="GO" id="GO:0022857">
    <property type="term" value="F:transmembrane transporter activity"/>
    <property type="evidence" value="ECO:0007669"/>
    <property type="project" value="InterPro"/>
</dbReference>
<keyword evidence="2 8" id="KW-0813">Transport</keyword>
<keyword evidence="7 8" id="KW-0472">Membrane</keyword>
<evidence type="ECO:0000259" key="10">
    <source>
        <dbReference type="PROSITE" id="PS50928"/>
    </source>
</evidence>